<keyword evidence="3" id="KW-1185">Reference proteome</keyword>
<reference evidence="2" key="2">
    <citation type="submission" date="2020-09" db="EMBL/GenBank/DDBJ databases">
        <authorList>
            <person name="Sun Q."/>
            <person name="Ohkuma M."/>
        </authorList>
    </citation>
    <scope>NUCLEOTIDE SEQUENCE</scope>
    <source>
        <strain evidence="2">JCM 5069</strain>
    </source>
</reference>
<dbReference type="RefSeq" id="WP_189936059.1">
    <property type="nucleotide sequence ID" value="NZ_BNCD01000017.1"/>
</dbReference>
<gene>
    <name evidence="2" type="ORF">GCM10018793_52120</name>
</gene>
<evidence type="ECO:0008006" key="4">
    <source>
        <dbReference type="Google" id="ProtNLM"/>
    </source>
</evidence>
<protein>
    <recommendedName>
        <fullName evidence="4">DUF3040 domain-containing protein</fullName>
    </recommendedName>
</protein>
<keyword evidence="1" id="KW-0472">Membrane</keyword>
<name>A0A919GJI9_9ACTN</name>
<sequence length="106" mass="11883">MATGRLPEREQRILDEMEAALDRDHRLNRRLRAVRISFRVHSAWAASGAARGFFMAMAALASLILLVVGISTSNPGVIWAFAATWTFALLGGRRAMHHRAERRDRA</sequence>
<accession>A0A919GJI9</accession>
<evidence type="ECO:0000256" key="1">
    <source>
        <dbReference type="SAM" id="Phobius"/>
    </source>
</evidence>
<reference evidence="2" key="1">
    <citation type="journal article" date="2014" name="Int. J. Syst. Evol. Microbiol.">
        <title>Complete genome sequence of Corynebacterium casei LMG S-19264T (=DSM 44701T), isolated from a smear-ripened cheese.</title>
        <authorList>
            <consortium name="US DOE Joint Genome Institute (JGI-PGF)"/>
            <person name="Walter F."/>
            <person name="Albersmeier A."/>
            <person name="Kalinowski J."/>
            <person name="Ruckert C."/>
        </authorList>
    </citation>
    <scope>NUCLEOTIDE SEQUENCE</scope>
    <source>
        <strain evidence="2">JCM 5069</strain>
    </source>
</reference>
<dbReference type="Pfam" id="PF11239">
    <property type="entry name" value="DUF3040"/>
    <property type="match status" value="1"/>
</dbReference>
<organism evidence="2 3">
    <name type="scientific">Streptomyces sulfonofaciens</name>
    <dbReference type="NCBI Taxonomy" id="68272"/>
    <lineage>
        <taxon>Bacteria</taxon>
        <taxon>Bacillati</taxon>
        <taxon>Actinomycetota</taxon>
        <taxon>Actinomycetes</taxon>
        <taxon>Kitasatosporales</taxon>
        <taxon>Streptomycetaceae</taxon>
        <taxon>Streptomyces</taxon>
    </lineage>
</organism>
<dbReference type="EMBL" id="BNCD01000017">
    <property type="protein sequence ID" value="GHH85170.1"/>
    <property type="molecule type" value="Genomic_DNA"/>
</dbReference>
<evidence type="ECO:0000313" key="3">
    <source>
        <dbReference type="Proteomes" id="UP000603708"/>
    </source>
</evidence>
<dbReference type="AlphaFoldDB" id="A0A919GJI9"/>
<dbReference type="InterPro" id="IPR021401">
    <property type="entry name" value="DUF3040"/>
</dbReference>
<evidence type="ECO:0000313" key="2">
    <source>
        <dbReference type="EMBL" id="GHH85170.1"/>
    </source>
</evidence>
<proteinExistence type="predicted"/>
<feature type="transmembrane region" description="Helical" evidence="1">
    <location>
        <begin position="52"/>
        <end position="71"/>
    </location>
</feature>
<keyword evidence="1" id="KW-0812">Transmembrane</keyword>
<keyword evidence="1" id="KW-1133">Transmembrane helix</keyword>
<comment type="caution">
    <text evidence="2">The sequence shown here is derived from an EMBL/GenBank/DDBJ whole genome shotgun (WGS) entry which is preliminary data.</text>
</comment>
<feature type="transmembrane region" description="Helical" evidence="1">
    <location>
        <begin position="77"/>
        <end position="96"/>
    </location>
</feature>
<dbReference type="Proteomes" id="UP000603708">
    <property type="component" value="Unassembled WGS sequence"/>
</dbReference>